<dbReference type="Gene3D" id="2.60.120.260">
    <property type="entry name" value="Galactose-binding domain-like"/>
    <property type="match status" value="1"/>
</dbReference>
<sequence>MIVRLLLLLATCGISWAACPNFCSGHGDCGKHNVCKCDADWNVAPDCSLRSCPSGTSWASNTYMASNKVVAHTAFECSNVGTCNRKTGTCTCPAPFTGSACQRLQCPNDCSEHGFCATLRQASEFYTYAGGSDPDFAGTGPGSALYIYDNWDADSSTTCICDWGFTGADCSMKMCPKGDDPVTTAQDPPTFTVDIQSRTSTTSSGIMDLVFYFGGESVTLDSRAITAQTTTPPQPTPLQLLKDAIKSLSNIEDVTVTTSSSGSITFSPGVTATQTSYEVAITAWPTLPHQNNVFWHDGSPPLAHFGCSTSSTGPGASCSVQVTQIASVKEYQYCSRRGSCDFSTGQCECYSGFTGPNCAVLDSLVVTSSNIDVTSQ</sequence>
<dbReference type="InterPro" id="IPR050969">
    <property type="entry name" value="Dev_Signal_Modulators"/>
</dbReference>
<feature type="disulfide bond" evidence="3">
    <location>
        <begin position="349"/>
        <end position="358"/>
    </location>
</feature>
<feature type="signal peptide" evidence="4">
    <location>
        <begin position="1"/>
        <end position="17"/>
    </location>
</feature>
<comment type="caution">
    <text evidence="6">The sequence shown here is derived from an EMBL/GenBank/DDBJ whole genome shotgun (WGS) entry which is preliminary data.</text>
</comment>
<dbReference type="PROSITE" id="PS50026">
    <property type="entry name" value="EGF_3"/>
    <property type="match status" value="1"/>
</dbReference>
<name>A0A836CFV3_9STRA</name>
<dbReference type="PRINTS" id="PR00011">
    <property type="entry name" value="EGFLAMININ"/>
</dbReference>
<dbReference type="InterPro" id="IPR013111">
    <property type="entry name" value="EGF_extracell"/>
</dbReference>
<dbReference type="AlphaFoldDB" id="A0A836CFV3"/>
<comment type="caution">
    <text evidence="3">Lacks conserved residue(s) required for the propagation of feature annotation.</text>
</comment>
<dbReference type="PANTHER" id="PTHR14949:SF56">
    <property type="entry name" value="EGF-LIKE-DOMAIN, MULTIPLE 7"/>
    <property type="match status" value="1"/>
</dbReference>
<dbReference type="Gene3D" id="2.10.25.10">
    <property type="entry name" value="Laminin"/>
    <property type="match status" value="2"/>
</dbReference>
<dbReference type="Pfam" id="PF07974">
    <property type="entry name" value="EGF_2"/>
    <property type="match status" value="2"/>
</dbReference>
<evidence type="ECO:0000313" key="6">
    <source>
        <dbReference type="EMBL" id="KAG5183698.1"/>
    </source>
</evidence>
<dbReference type="InterPro" id="IPR000742">
    <property type="entry name" value="EGF"/>
</dbReference>
<evidence type="ECO:0000259" key="5">
    <source>
        <dbReference type="PROSITE" id="PS50026"/>
    </source>
</evidence>
<dbReference type="EMBL" id="JAFCMP010000190">
    <property type="protein sequence ID" value="KAG5183698.1"/>
    <property type="molecule type" value="Genomic_DNA"/>
</dbReference>
<dbReference type="Proteomes" id="UP000664859">
    <property type="component" value="Unassembled WGS sequence"/>
</dbReference>
<accession>A0A836CFV3</accession>
<evidence type="ECO:0000256" key="4">
    <source>
        <dbReference type="SAM" id="SignalP"/>
    </source>
</evidence>
<keyword evidence="7" id="KW-1185">Reference proteome</keyword>
<dbReference type="PROSITE" id="PS01186">
    <property type="entry name" value="EGF_2"/>
    <property type="match status" value="2"/>
</dbReference>
<dbReference type="PROSITE" id="PS00022">
    <property type="entry name" value="EGF_1"/>
    <property type="match status" value="2"/>
</dbReference>
<evidence type="ECO:0000256" key="1">
    <source>
        <dbReference type="ARBA" id="ARBA00022729"/>
    </source>
</evidence>
<evidence type="ECO:0000256" key="2">
    <source>
        <dbReference type="ARBA" id="ARBA00023157"/>
    </source>
</evidence>
<feature type="domain" description="EGF-like" evidence="5">
    <location>
        <begin position="324"/>
        <end position="359"/>
    </location>
</feature>
<keyword evidence="1 4" id="KW-0732">Signal</keyword>
<dbReference type="OrthoDB" id="6130531at2759"/>
<gene>
    <name evidence="6" type="ORF">JKP88DRAFT_257564</name>
</gene>
<keyword evidence="2 3" id="KW-1015">Disulfide bond</keyword>
<dbReference type="CDD" id="cd00055">
    <property type="entry name" value="EGF_Lam"/>
    <property type="match status" value="1"/>
</dbReference>
<dbReference type="PANTHER" id="PTHR14949">
    <property type="entry name" value="EGF-LIKE-DOMAIN, MULTIPLE 7, 8"/>
    <property type="match status" value="1"/>
</dbReference>
<evidence type="ECO:0000313" key="7">
    <source>
        <dbReference type="Proteomes" id="UP000664859"/>
    </source>
</evidence>
<feature type="chain" id="PRO_5032295889" description="EGF-like domain-containing protein" evidence="4">
    <location>
        <begin position="18"/>
        <end position="376"/>
    </location>
</feature>
<protein>
    <recommendedName>
        <fullName evidence="5">EGF-like domain-containing protein</fullName>
    </recommendedName>
</protein>
<dbReference type="SMART" id="SM00181">
    <property type="entry name" value="EGF"/>
    <property type="match status" value="4"/>
</dbReference>
<organism evidence="6 7">
    <name type="scientific">Tribonema minus</name>
    <dbReference type="NCBI Taxonomy" id="303371"/>
    <lineage>
        <taxon>Eukaryota</taxon>
        <taxon>Sar</taxon>
        <taxon>Stramenopiles</taxon>
        <taxon>Ochrophyta</taxon>
        <taxon>PX clade</taxon>
        <taxon>Xanthophyceae</taxon>
        <taxon>Tribonematales</taxon>
        <taxon>Tribonemataceae</taxon>
        <taxon>Tribonema</taxon>
    </lineage>
</organism>
<reference evidence="6" key="1">
    <citation type="submission" date="2021-02" db="EMBL/GenBank/DDBJ databases">
        <title>First Annotated Genome of the Yellow-green Alga Tribonema minus.</title>
        <authorList>
            <person name="Mahan K.M."/>
        </authorList>
    </citation>
    <scope>NUCLEOTIDE SEQUENCE</scope>
    <source>
        <strain evidence="6">UTEX B ZZ1240</strain>
    </source>
</reference>
<proteinExistence type="predicted"/>
<dbReference type="PROSITE" id="PS51257">
    <property type="entry name" value="PROKAR_LIPOPROTEIN"/>
    <property type="match status" value="1"/>
</dbReference>
<keyword evidence="3" id="KW-0245">EGF-like domain</keyword>
<evidence type="ECO:0000256" key="3">
    <source>
        <dbReference type="PROSITE-ProRule" id="PRU00076"/>
    </source>
</evidence>
<dbReference type="InterPro" id="IPR002049">
    <property type="entry name" value="LE_dom"/>
</dbReference>